<feature type="transmembrane region" description="Helical" evidence="6">
    <location>
        <begin position="43"/>
        <end position="61"/>
    </location>
</feature>
<evidence type="ECO:0000256" key="6">
    <source>
        <dbReference type="SAM" id="Phobius"/>
    </source>
</evidence>
<dbReference type="Pfam" id="PF07690">
    <property type="entry name" value="MFS_1"/>
    <property type="match status" value="1"/>
</dbReference>
<dbReference type="Proteomes" id="UP001595833">
    <property type="component" value="Unassembled WGS sequence"/>
</dbReference>
<feature type="transmembrane region" description="Helical" evidence="6">
    <location>
        <begin position="249"/>
        <end position="269"/>
    </location>
</feature>
<feature type="transmembrane region" description="Helical" evidence="6">
    <location>
        <begin position="15"/>
        <end position="36"/>
    </location>
</feature>
<dbReference type="PANTHER" id="PTHR23513:SF6">
    <property type="entry name" value="MAJOR FACILITATOR SUPERFAMILY ASSOCIATED DOMAIN-CONTAINING PROTEIN"/>
    <property type="match status" value="1"/>
</dbReference>
<evidence type="ECO:0000256" key="1">
    <source>
        <dbReference type="ARBA" id="ARBA00004651"/>
    </source>
</evidence>
<comment type="caution">
    <text evidence="7">The sequence shown here is derived from an EMBL/GenBank/DDBJ whole genome shotgun (WGS) entry which is preliminary data.</text>
</comment>
<feature type="transmembrane region" description="Helical" evidence="6">
    <location>
        <begin position="281"/>
        <end position="299"/>
    </location>
</feature>
<dbReference type="SUPFAM" id="SSF103473">
    <property type="entry name" value="MFS general substrate transporter"/>
    <property type="match status" value="1"/>
</dbReference>
<evidence type="ECO:0000313" key="8">
    <source>
        <dbReference type="Proteomes" id="UP001595833"/>
    </source>
</evidence>
<accession>A0ABV9XPE1</accession>
<organism evidence="7 8">
    <name type="scientific">Saccharothrix xinjiangensis</name>
    <dbReference type="NCBI Taxonomy" id="204798"/>
    <lineage>
        <taxon>Bacteria</taxon>
        <taxon>Bacillati</taxon>
        <taxon>Actinomycetota</taxon>
        <taxon>Actinomycetes</taxon>
        <taxon>Pseudonocardiales</taxon>
        <taxon>Pseudonocardiaceae</taxon>
        <taxon>Saccharothrix</taxon>
    </lineage>
</organism>
<evidence type="ECO:0000256" key="3">
    <source>
        <dbReference type="ARBA" id="ARBA00022692"/>
    </source>
</evidence>
<dbReference type="RefSeq" id="WP_344042213.1">
    <property type="nucleotide sequence ID" value="NZ_BAAAKE010000033.1"/>
</dbReference>
<keyword evidence="8" id="KW-1185">Reference proteome</keyword>
<feature type="transmembrane region" description="Helical" evidence="6">
    <location>
        <begin position="73"/>
        <end position="95"/>
    </location>
</feature>
<dbReference type="InterPro" id="IPR036259">
    <property type="entry name" value="MFS_trans_sf"/>
</dbReference>
<feature type="transmembrane region" description="Helical" evidence="6">
    <location>
        <begin position="305"/>
        <end position="325"/>
    </location>
</feature>
<reference evidence="8" key="1">
    <citation type="journal article" date="2019" name="Int. J. Syst. Evol. Microbiol.">
        <title>The Global Catalogue of Microorganisms (GCM) 10K type strain sequencing project: providing services to taxonomists for standard genome sequencing and annotation.</title>
        <authorList>
            <consortium name="The Broad Institute Genomics Platform"/>
            <consortium name="The Broad Institute Genome Sequencing Center for Infectious Disease"/>
            <person name="Wu L."/>
            <person name="Ma J."/>
        </authorList>
    </citation>
    <scope>NUCLEOTIDE SEQUENCE [LARGE SCALE GENOMIC DNA]</scope>
    <source>
        <strain evidence="8">KCTC 12848</strain>
    </source>
</reference>
<feature type="transmembrane region" description="Helical" evidence="6">
    <location>
        <begin position="374"/>
        <end position="390"/>
    </location>
</feature>
<dbReference type="CDD" id="cd06173">
    <property type="entry name" value="MFS_MefA_like"/>
    <property type="match status" value="1"/>
</dbReference>
<dbReference type="Gene3D" id="1.20.1250.20">
    <property type="entry name" value="MFS general substrate transporter like domains"/>
    <property type="match status" value="1"/>
</dbReference>
<evidence type="ECO:0000256" key="4">
    <source>
        <dbReference type="ARBA" id="ARBA00022989"/>
    </source>
</evidence>
<feature type="transmembrane region" description="Helical" evidence="6">
    <location>
        <begin position="346"/>
        <end position="368"/>
    </location>
</feature>
<evidence type="ECO:0000256" key="2">
    <source>
        <dbReference type="ARBA" id="ARBA00022475"/>
    </source>
</evidence>
<dbReference type="InterPro" id="IPR011701">
    <property type="entry name" value="MFS"/>
</dbReference>
<sequence>MSPSRDFRLFWGSDAVNQFGTSVSAFVLPAVAIEALGAAEFQVGLLNAAGTAAFLLIGLPAGVYVDRLRKRPLLAWSTTGRALVLATVPVAGWLGGLTFTHLVLAALLAGVLTVFFEVASQAYLPALVDRGRLTGANSRLMAVQYTVRLVGRPVGGPLAQLLGSANAVLAVCASYLVSAGLLLGVRAVERPVEPRRRALRAEMVEGLRFLFGHPLLRPVVLCTASFNLTNAMWGAVNALFLLRELDLPFAVASALLGAGSVGGAVAGLFAGRLMRVGQVRLMWLSGVCTQPAWFLVPLTQPDWRLALFALGTAVTSAGVVLYNVTQVSLRQALSPDRLLGRVTAGVRFLGWGAMPVGALAGGALAEWVGVRGTLWVASAGMVASVLWLVLSPLRRVRDVPDATTVGNRG</sequence>
<gene>
    <name evidence="7" type="ORF">ACFPFM_00550</name>
</gene>
<feature type="transmembrane region" description="Helical" evidence="6">
    <location>
        <begin position="102"/>
        <end position="124"/>
    </location>
</feature>
<comment type="subcellular location">
    <subcellularLocation>
        <location evidence="1">Cell membrane</location>
        <topology evidence="1">Multi-pass membrane protein</topology>
    </subcellularLocation>
</comment>
<evidence type="ECO:0000313" key="7">
    <source>
        <dbReference type="EMBL" id="MFC5052235.1"/>
    </source>
</evidence>
<protein>
    <submittedName>
        <fullName evidence="7">MFS transporter</fullName>
    </submittedName>
</protein>
<keyword evidence="4 6" id="KW-1133">Transmembrane helix</keyword>
<dbReference type="EMBL" id="JBHSJB010000002">
    <property type="protein sequence ID" value="MFC5052235.1"/>
    <property type="molecule type" value="Genomic_DNA"/>
</dbReference>
<keyword evidence="3 6" id="KW-0812">Transmembrane</keyword>
<feature type="transmembrane region" description="Helical" evidence="6">
    <location>
        <begin position="209"/>
        <end position="229"/>
    </location>
</feature>
<feature type="transmembrane region" description="Helical" evidence="6">
    <location>
        <begin position="167"/>
        <end position="188"/>
    </location>
</feature>
<evidence type="ECO:0000256" key="5">
    <source>
        <dbReference type="ARBA" id="ARBA00023136"/>
    </source>
</evidence>
<name>A0ABV9XPE1_9PSEU</name>
<dbReference type="PANTHER" id="PTHR23513">
    <property type="entry name" value="INTEGRAL MEMBRANE EFFLUX PROTEIN-RELATED"/>
    <property type="match status" value="1"/>
</dbReference>
<keyword evidence="2" id="KW-1003">Cell membrane</keyword>
<keyword evidence="5 6" id="KW-0472">Membrane</keyword>
<proteinExistence type="predicted"/>